<protein>
    <recommendedName>
        <fullName evidence="1">site-specific DNA-methyltransferase (adenine-specific)</fullName>
        <ecNumber evidence="1">2.1.1.72</ecNumber>
    </recommendedName>
</protein>
<comment type="catalytic activity">
    <reaction evidence="5">
        <text>a 2'-deoxyadenosine in DNA + S-adenosyl-L-methionine = an N(6)-methyl-2'-deoxyadenosine in DNA + S-adenosyl-L-homocysteine + H(+)</text>
        <dbReference type="Rhea" id="RHEA:15197"/>
        <dbReference type="Rhea" id="RHEA-COMP:12418"/>
        <dbReference type="Rhea" id="RHEA-COMP:12419"/>
        <dbReference type="ChEBI" id="CHEBI:15378"/>
        <dbReference type="ChEBI" id="CHEBI:57856"/>
        <dbReference type="ChEBI" id="CHEBI:59789"/>
        <dbReference type="ChEBI" id="CHEBI:90615"/>
        <dbReference type="ChEBI" id="CHEBI:90616"/>
        <dbReference type="EC" id="2.1.1.72"/>
    </reaction>
</comment>
<keyword evidence="3" id="KW-0808">Transferase</keyword>
<dbReference type="PANTHER" id="PTHR33841">
    <property type="entry name" value="DNA METHYLTRANSFERASE YEEA-RELATED"/>
    <property type="match status" value="1"/>
</dbReference>
<dbReference type="InterPro" id="IPR002052">
    <property type="entry name" value="DNA_methylase_N6_adenine_CS"/>
</dbReference>
<dbReference type="AlphaFoldDB" id="A0A2W5QSY2"/>
<dbReference type="PRINTS" id="PR00507">
    <property type="entry name" value="N12N6MTFRASE"/>
</dbReference>
<evidence type="ECO:0000256" key="3">
    <source>
        <dbReference type="ARBA" id="ARBA00022679"/>
    </source>
</evidence>
<reference evidence="7 8" key="1">
    <citation type="submission" date="2017-08" db="EMBL/GenBank/DDBJ databases">
        <title>Infants hospitalized years apart are colonized by the same room-sourced microbial strains.</title>
        <authorList>
            <person name="Brooks B."/>
            <person name="Olm M.R."/>
            <person name="Firek B.A."/>
            <person name="Baker R."/>
            <person name="Thomas B.C."/>
            <person name="Morowitz M.J."/>
            <person name="Banfield J.F."/>
        </authorList>
    </citation>
    <scope>NUCLEOTIDE SEQUENCE [LARGE SCALE GENOMIC DNA]</scope>
    <source>
        <strain evidence="7">S2_005_002_R2_33</strain>
    </source>
</reference>
<dbReference type="GO" id="GO:0006304">
    <property type="term" value="P:DNA modification"/>
    <property type="evidence" value="ECO:0007669"/>
    <property type="project" value="InterPro"/>
</dbReference>
<dbReference type="GO" id="GO:0009007">
    <property type="term" value="F:site-specific DNA-methyltransferase (adenine-specific) activity"/>
    <property type="evidence" value="ECO:0007669"/>
    <property type="project" value="UniProtKB-EC"/>
</dbReference>
<keyword evidence="7" id="KW-0255">Endonuclease</keyword>
<organism evidence="7 8">
    <name type="scientific">Novosphingobium pentaromativorans</name>
    <dbReference type="NCBI Taxonomy" id="205844"/>
    <lineage>
        <taxon>Bacteria</taxon>
        <taxon>Pseudomonadati</taxon>
        <taxon>Pseudomonadota</taxon>
        <taxon>Alphaproteobacteria</taxon>
        <taxon>Sphingomonadales</taxon>
        <taxon>Sphingomonadaceae</taxon>
        <taxon>Novosphingobium</taxon>
    </lineage>
</organism>
<accession>A0A2W5QSY2</accession>
<dbReference type="GO" id="GO:0032259">
    <property type="term" value="P:methylation"/>
    <property type="evidence" value="ECO:0007669"/>
    <property type="project" value="UniProtKB-KW"/>
</dbReference>
<dbReference type="Pfam" id="PF07669">
    <property type="entry name" value="Eco57I"/>
    <property type="match status" value="1"/>
</dbReference>
<evidence type="ECO:0000256" key="5">
    <source>
        <dbReference type="ARBA" id="ARBA00047942"/>
    </source>
</evidence>
<dbReference type="EC" id="2.1.1.72" evidence="1"/>
<feature type="domain" description="Type II methyltransferase M.TaqI-like" evidence="6">
    <location>
        <begin position="103"/>
        <end position="281"/>
    </location>
</feature>
<dbReference type="InterPro" id="IPR050953">
    <property type="entry name" value="N4_N6_ade-DNA_methylase"/>
</dbReference>
<dbReference type="EMBL" id="QFPX01000008">
    <property type="protein sequence ID" value="PZQ54520.1"/>
    <property type="molecule type" value="Genomic_DNA"/>
</dbReference>
<dbReference type="GO" id="GO:0004519">
    <property type="term" value="F:endonuclease activity"/>
    <property type="evidence" value="ECO:0007669"/>
    <property type="project" value="UniProtKB-KW"/>
</dbReference>
<keyword evidence="4" id="KW-0949">S-adenosyl-L-methionine</keyword>
<name>A0A2W5QSY2_9SPHN</name>
<evidence type="ECO:0000259" key="6">
    <source>
        <dbReference type="Pfam" id="PF07669"/>
    </source>
</evidence>
<dbReference type="Proteomes" id="UP000249082">
    <property type="component" value="Unassembled WGS sequence"/>
</dbReference>
<evidence type="ECO:0000256" key="2">
    <source>
        <dbReference type="ARBA" id="ARBA00022603"/>
    </source>
</evidence>
<comment type="caution">
    <text evidence="7">The sequence shown here is derived from an EMBL/GenBank/DDBJ whole genome shotgun (WGS) entry which is preliminary data.</text>
</comment>
<keyword evidence="2" id="KW-0489">Methyltransferase</keyword>
<dbReference type="InterPro" id="IPR029063">
    <property type="entry name" value="SAM-dependent_MTases_sf"/>
</dbReference>
<evidence type="ECO:0000313" key="7">
    <source>
        <dbReference type="EMBL" id="PZQ54520.1"/>
    </source>
</evidence>
<dbReference type="SUPFAM" id="SSF53335">
    <property type="entry name" value="S-adenosyl-L-methionine-dependent methyltransferases"/>
    <property type="match status" value="1"/>
</dbReference>
<dbReference type="InterPro" id="IPR011639">
    <property type="entry name" value="MethylTrfase_TaqI-like_dom"/>
</dbReference>
<dbReference type="GO" id="GO:0003676">
    <property type="term" value="F:nucleic acid binding"/>
    <property type="evidence" value="ECO:0007669"/>
    <property type="project" value="InterPro"/>
</dbReference>
<evidence type="ECO:0000256" key="4">
    <source>
        <dbReference type="ARBA" id="ARBA00022691"/>
    </source>
</evidence>
<gene>
    <name evidence="7" type="ORF">DI555_10705</name>
</gene>
<keyword evidence="7" id="KW-0540">Nuclease</keyword>
<dbReference type="PROSITE" id="PS00092">
    <property type="entry name" value="N6_MTASE"/>
    <property type="match status" value="1"/>
</dbReference>
<dbReference type="Gene3D" id="3.40.50.150">
    <property type="entry name" value="Vaccinia Virus protein VP39"/>
    <property type="match status" value="1"/>
</dbReference>
<dbReference type="PANTHER" id="PTHR33841:SF1">
    <property type="entry name" value="DNA METHYLTRANSFERASE A"/>
    <property type="match status" value="1"/>
</dbReference>
<evidence type="ECO:0000256" key="1">
    <source>
        <dbReference type="ARBA" id="ARBA00011900"/>
    </source>
</evidence>
<evidence type="ECO:0000313" key="8">
    <source>
        <dbReference type="Proteomes" id="UP000249082"/>
    </source>
</evidence>
<keyword evidence="7" id="KW-0378">Hydrolase</keyword>
<proteinExistence type="predicted"/>
<sequence>MNEQAGFTLRGRNPDVLTCIANLSNDEVFTPPEFANRMLDTLAEAWAARNGGANIWADSTATFLDPFTKSGVFLREITTRLIAGLAEEIPDLQTRVDHILTRQVFGIGITTLTSLLARRSLYCSKHANGEHSVARGFATDGGNIWFERIDHTWKDGRCTYCGAAQQAFDRGEGLETHAYAFIHTNDIKARMGELFGADMQFDVIIGNPPYQLADDGFGTSAAPIYQHFVTQAKALEPRYLSMVIPARWFAGGKGLDEFRESMLADDRLRSIDDYLSASDVFPGVGLKGGICVFLWDRDNRGPCSVTTHFNDEQPSTASRELLEGGVDVFIRFNQGLSILKKVVSVETGQTQSLMLPNNQRFDRLVSSRKPFGLETTFKGKPEKKAADDLLIYQNGGRGYVARDTITTGKQYVDKWKIFTGRAAPGTGNRDTYPHRIISTPFLGEPDSISSETYLCIGPFDTKSEAESALSYLSCRLTRLLILLHKPSQDTTRKVYTFVPTQQWTQRWTDAELYEKYGITDDEIAFIEKVVRPLEAEGE</sequence>